<protein>
    <submittedName>
        <fullName evidence="1">Uncharacterized protein</fullName>
    </submittedName>
</protein>
<reference evidence="1 2" key="1">
    <citation type="journal article" date="2018" name="Sci. Rep.">
        <title>Characterisation of pathogen-specific regions and novel effector candidates in Fusarium oxysporum f. sp. cepae.</title>
        <authorList>
            <person name="Armitage A.D."/>
            <person name="Taylor A."/>
            <person name="Sobczyk M.K."/>
            <person name="Baxter L."/>
            <person name="Greenfield B.P."/>
            <person name="Bates H.J."/>
            <person name="Wilson F."/>
            <person name="Jackson A.C."/>
            <person name="Ott S."/>
            <person name="Harrison R.J."/>
            <person name="Clarkson J.P."/>
        </authorList>
    </citation>
    <scope>NUCLEOTIDE SEQUENCE [LARGE SCALE GENOMIC DNA]</scope>
    <source>
        <strain evidence="1 2">Fo_A28</strain>
    </source>
</reference>
<comment type="caution">
    <text evidence="1">The sequence shown here is derived from an EMBL/GenBank/DDBJ whole genome shotgun (WGS) entry which is preliminary data.</text>
</comment>
<proteinExistence type="predicted"/>
<accession>A0A420NH35</accession>
<name>A0A420NH35_FUSOX</name>
<dbReference type="Proteomes" id="UP000285860">
    <property type="component" value="Unassembled WGS sequence"/>
</dbReference>
<dbReference type="EMBL" id="MRCY01000745">
    <property type="protein sequence ID" value="RKK79585.1"/>
    <property type="molecule type" value="Genomic_DNA"/>
</dbReference>
<dbReference type="AlphaFoldDB" id="A0A420NH35"/>
<evidence type="ECO:0000313" key="2">
    <source>
        <dbReference type="Proteomes" id="UP000285860"/>
    </source>
</evidence>
<organism evidence="1 2">
    <name type="scientific">Fusarium oxysporum</name>
    <name type="common">Fusarium vascular wilt</name>
    <dbReference type="NCBI Taxonomy" id="5507"/>
    <lineage>
        <taxon>Eukaryota</taxon>
        <taxon>Fungi</taxon>
        <taxon>Dikarya</taxon>
        <taxon>Ascomycota</taxon>
        <taxon>Pezizomycotina</taxon>
        <taxon>Sordariomycetes</taxon>
        <taxon>Hypocreomycetidae</taxon>
        <taxon>Hypocreales</taxon>
        <taxon>Nectriaceae</taxon>
        <taxon>Fusarium</taxon>
        <taxon>Fusarium oxysporum species complex</taxon>
    </lineage>
</organism>
<sequence length="91" mass="10043">MTLPTARTRILGLPCGAVIVCGEEYAAITCSGQCYTYMGPYGGGWGYIGRTSVLAISWNSHATLDNSGRRFSKRVNREERWMNDCSANCLR</sequence>
<gene>
    <name evidence="1" type="ORF">BFJ68_g17796</name>
</gene>
<evidence type="ECO:0000313" key="1">
    <source>
        <dbReference type="EMBL" id="RKK79585.1"/>
    </source>
</evidence>